<dbReference type="NCBIfam" id="NF003717">
    <property type="entry name" value="PRK05327.1"/>
    <property type="match status" value="1"/>
</dbReference>
<reference evidence="11 12" key="1">
    <citation type="journal article" date="2015" name="Nature">
        <title>rRNA introns, odd ribosomes, and small enigmatic genomes across a large radiation of phyla.</title>
        <authorList>
            <person name="Brown C.T."/>
            <person name="Hug L.A."/>
            <person name="Thomas B.C."/>
            <person name="Sharon I."/>
            <person name="Castelle C.J."/>
            <person name="Singh A."/>
            <person name="Wilkins M.J."/>
            <person name="Williams K.H."/>
            <person name="Banfield J.F."/>
        </authorList>
    </citation>
    <scope>NUCLEOTIDE SEQUENCE [LARGE SCALE GENOMIC DNA]</scope>
</reference>
<dbReference type="NCBIfam" id="TIGR01017">
    <property type="entry name" value="rpsD_bact"/>
    <property type="match status" value="1"/>
</dbReference>
<dbReference type="Pfam" id="PF00163">
    <property type="entry name" value="Ribosomal_S4"/>
    <property type="match status" value="1"/>
</dbReference>
<dbReference type="InterPro" id="IPR001912">
    <property type="entry name" value="Ribosomal_uS4_N"/>
</dbReference>
<dbReference type="HAMAP" id="MF_01306_B">
    <property type="entry name" value="Ribosomal_uS4_B"/>
    <property type="match status" value="1"/>
</dbReference>
<evidence type="ECO:0000313" key="12">
    <source>
        <dbReference type="Proteomes" id="UP000034299"/>
    </source>
</evidence>
<dbReference type="PANTHER" id="PTHR11831">
    <property type="entry name" value="30S 40S RIBOSOMAL PROTEIN"/>
    <property type="match status" value="1"/>
</dbReference>
<dbReference type="Pfam" id="PF01479">
    <property type="entry name" value="S4"/>
    <property type="match status" value="1"/>
</dbReference>
<evidence type="ECO:0000256" key="5">
    <source>
        <dbReference type="ARBA" id="ARBA00023274"/>
    </source>
</evidence>
<dbReference type="SMART" id="SM00363">
    <property type="entry name" value="S4"/>
    <property type="match status" value="1"/>
</dbReference>
<keyword evidence="5 7" id="KW-0687">Ribonucleoprotein</keyword>
<organism evidence="11 12">
    <name type="scientific">Candidatus Magasanikbacteria bacterium GW2011_GWA2_41_55</name>
    <dbReference type="NCBI Taxonomy" id="1619038"/>
    <lineage>
        <taxon>Bacteria</taxon>
        <taxon>Candidatus Magasanikiibacteriota</taxon>
    </lineage>
</organism>
<evidence type="ECO:0000256" key="4">
    <source>
        <dbReference type="ARBA" id="ARBA00022980"/>
    </source>
</evidence>
<evidence type="ECO:0000256" key="2">
    <source>
        <dbReference type="ARBA" id="ARBA00022730"/>
    </source>
</evidence>
<comment type="function">
    <text evidence="7">With S5 and S12 plays an important role in translational accuracy.</text>
</comment>
<comment type="function">
    <text evidence="7">One of the primary rRNA binding proteins, it binds directly to 16S rRNA where it nucleates assembly of the body of the 30S subunit.</text>
</comment>
<dbReference type="SMART" id="SM01390">
    <property type="entry name" value="Ribosomal_S4"/>
    <property type="match status" value="1"/>
</dbReference>
<dbReference type="Gene3D" id="1.10.1050.10">
    <property type="entry name" value="Ribosomal Protein S4 Delta 41, Chain A, domain 1"/>
    <property type="match status" value="1"/>
</dbReference>
<dbReference type="InterPro" id="IPR036986">
    <property type="entry name" value="S4_RNA-bd_sf"/>
</dbReference>
<evidence type="ECO:0000256" key="1">
    <source>
        <dbReference type="ARBA" id="ARBA00007465"/>
    </source>
</evidence>
<dbReference type="InterPro" id="IPR022801">
    <property type="entry name" value="Ribosomal_uS4"/>
</dbReference>
<dbReference type="PROSITE" id="PS00632">
    <property type="entry name" value="RIBOSOMAL_S4"/>
    <property type="match status" value="1"/>
</dbReference>
<dbReference type="GO" id="GO:0015935">
    <property type="term" value="C:small ribosomal subunit"/>
    <property type="evidence" value="ECO:0007669"/>
    <property type="project" value="InterPro"/>
</dbReference>
<dbReference type="SUPFAM" id="SSF55174">
    <property type="entry name" value="Alpha-L RNA-binding motif"/>
    <property type="match status" value="1"/>
</dbReference>
<evidence type="ECO:0000256" key="7">
    <source>
        <dbReference type="HAMAP-Rule" id="MF_01306"/>
    </source>
</evidence>
<evidence type="ECO:0000256" key="3">
    <source>
        <dbReference type="ARBA" id="ARBA00022884"/>
    </source>
</evidence>
<evidence type="ECO:0000259" key="10">
    <source>
        <dbReference type="SMART" id="SM01390"/>
    </source>
</evidence>
<dbReference type="EMBL" id="LCBP01000016">
    <property type="protein sequence ID" value="KKS13005.1"/>
    <property type="molecule type" value="Genomic_DNA"/>
</dbReference>
<evidence type="ECO:0000259" key="9">
    <source>
        <dbReference type="SMART" id="SM00363"/>
    </source>
</evidence>
<feature type="domain" description="RNA-binding S4" evidence="9">
    <location>
        <begin position="101"/>
        <end position="165"/>
    </location>
</feature>
<dbReference type="PROSITE" id="PS50889">
    <property type="entry name" value="S4"/>
    <property type="match status" value="1"/>
</dbReference>
<gene>
    <name evidence="7" type="primary">rpsD</name>
    <name evidence="11" type="ORF">UU69_C0016G0013</name>
</gene>
<dbReference type="InterPro" id="IPR005709">
    <property type="entry name" value="Ribosomal_uS4_bac-type"/>
</dbReference>
<accession>A0A0G0WJG0</accession>
<evidence type="ECO:0000313" key="11">
    <source>
        <dbReference type="EMBL" id="KKS13005.1"/>
    </source>
</evidence>
<protein>
    <recommendedName>
        <fullName evidence="6 7">Small ribosomal subunit protein uS4</fullName>
    </recommendedName>
</protein>
<keyword evidence="3 7" id="KW-0694">RNA-binding</keyword>
<proteinExistence type="inferred from homology"/>
<dbReference type="Gene3D" id="3.10.290.10">
    <property type="entry name" value="RNA-binding S4 domain"/>
    <property type="match status" value="1"/>
</dbReference>
<keyword evidence="4 7" id="KW-0689">Ribosomal protein</keyword>
<dbReference type="GO" id="GO:0042274">
    <property type="term" value="P:ribosomal small subunit biogenesis"/>
    <property type="evidence" value="ECO:0007669"/>
    <property type="project" value="TreeGrafter"/>
</dbReference>
<keyword evidence="2 7" id="KW-0699">rRNA-binding</keyword>
<evidence type="ECO:0000256" key="8">
    <source>
        <dbReference type="RuleBase" id="RU003699"/>
    </source>
</evidence>
<dbReference type="InterPro" id="IPR018079">
    <property type="entry name" value="Ribosomal_uS4_CS"/>
</dbReference>
<feature type="domain" description="Small ribosomal subunit protein uS4 N-terminal" evidence="10">
    <location>
        <begin position="6"/>
        <end position="100"/>
    </location>
</feature>
<dbReference type="GO" id="GO:0019843">
    <property type="term" value="F:rRNA binding"/>
    <property type="evidence" value="ECO:0007669"/>
    <property type="project" value="UniProtKB-UniRule"/>
</dbReference>
<comment type="subunit">
    <text evidence="7">Part of the 30S ribosomal subunit. Contacts protein S5. The interaction surface between S4 and S5 is involved in control of translational fidelity.</text>
</comment>
<comment type="similarity">
    <text evidence="1 7 8">Belongs to the universal ribosomal protein uS4 family.</text>
</comment>
<dbReference type="InterPro" id="IPR002942">
    <property type="entry name" value="S4_RNA-bd"/>
</dbReference>
<dbReference type="CDD" id="cd00165">
    <property type="entry name" value="S4"/>
    <property type="match status" value="1"/>
</dbReference>
<sequence length="211" mass="24279">MPKPDRVTIQCARCRRAGEKLFLKGDRCFGAKCALTRRSFAPGQHGPTQRIRLTSYGEQLKEKQKAKRVYGLRERQFSNYVAKASKRKGNTAEGFLKFLEKRLDNVVYRLGLAKSRESARQIVSHCHILVDNKRVNIPSFQVEPDQVVSIAEKSQSKKIFENLKQTLIKHEVPVWLSLNVETLTGKVLAEPKIEGMQFNFDPKKIIEFYSR</sequence>
<name>A0A0G0WJG0_9BACT</name>
<dbReference type="GO" id="GO:0003735">
    <property type="term" value="F:structural constituent of ribosome"/>
    <property type="evidence" value="ECO:0007669"/>
    <property type="project" value="InterPro"/>
</dbReference>
<comment type="caution">
    <text evidence="11">The sequence shown here is derived from an EMBL/GenBank/DDBJ whole genome shotgun (WGS) entry which is preliminary data.</text>
</comment>
<dbReference type="FunFam" id="3.10.290.10:FF:000001">
    <property type="entry name" value="30S ribosomal protein S4"/>
    <property type="match status" value="1"/>
</dbReference>
<dbReference type="PANTHER" id="PTHR11831:SF4">
    <property type="entry name" value="SMALL RIBOSOMAL SUBUNIT PROTEIN US4M"/>
    <property type="match status" value="1"/>
</dbReference>
<dbReference type="Proteomes" id="UP000034299">
    <property type="component" value="Unassembled WGS sequence"/>
</dbReference>
<evidence type="ECO:0000256" key="6">
    <source>
        <dbReference type="ARBA" id="ARBA00035254"/>
    </source>
</evidence>
<dbReference type="PATRIC" id="fig|1619038.3.peg.368"/>
<dbReference type="GO" id="GO:0006412">
    <property type="term" value="P:translation"/>
    <property type="evidence" value="ECO:0007669"/>
    <property type="project" value="UniProtKB-UniRule"/>
</dbReference>
<dbReference type="AlphaFoldDB" id="A0A0G0WJG0"/>